<name>A0ABR6RS06_9ENTR</name>
<organism evidence="2 3">
    <name type="scientific">Kluyvera sichuanensis</name>
    <dbReference type="NCBI Taxonomy" id="2725494"/>
    <lineage>
        <taxon>Bacteria</taxon>
        <taxon>Pseudomonadati</taxon>
        <taxon>Pseudomonadota</taxon>
        <taxon>Gammaproteobacteria</taxon>
        <taxon>Enterobacterales</taxon>
        <taxon>Enterobacteriaceae</taxon>
        <taxon>Kluyvera</taxon>
    </lineage>
</organism>
<dbReference type="PANTHER" id="PTHR42852">
    <property type="entry name" value="THIOL:DISULFIDE INTERCHANGE PROTEIN DSBE"/>
    <property type="match status" value="1"/>
</dbReference>
<evidence type="ECO:0000313" key="2">
    <source>
        <dbReference type="EMBL" id="MBC1185798.1"/>
    </source>
</evidence>
<dbReference type="EMBL" id="JABBJF010000005">
    <property type="protein sequence ID" value="MBC1185798.1"/>
    <property type="molecule type" value="Genomic_DNA"/>
</dbReference>
<dbReference type="CDD" id="cd03011">
    <property type="entry name" value="TlpA_like_ScsD_MtbDsbE"/>
    <property type="match status" value="1"/>
</dbReference>
<comment type="caution">
    <text evidence="2">The sequence shown here is derived from an EMBL/GenBank/DDBJ whole genome shotgun (WGS) entry which is preliminary data.</text>
</comment>
<sequence>MMSKFFQRRRVYRWLREMIVLLLLAAVLMWGVDRFRSPTLPDTFSGTTMQTIDGQQLDFAAMSENRPLLVYVWATWCSICRFTSPSVEKLKEQGGNVVSIALRSGDDARLATWMQKKQLTMPVVNDARGELAQRWQVEVTPTLVVIDKGQPVSVTTGWTSYWGMKMRLWWAGL</sequence>
<reference evidence="2 3" key="1">
    <citation type="submission" date="2020-04" db="EMBL/GenBank/DDBJ databases">
        <title>The draft genome of Kluyvera sichuanensis strain SCKS090646.</title>
        <authorList>
            <person name="Wei L."/>
            <person name="Liu L."/>
            <person name="Feng Y."/>
            <person name="Zong Z."/>
        </authorList>
    </citation>
    <scope>NUCLEOTIDE SEQUENCE [LARGE SCALE GENOMIC DNA]</scope>
    <source>
        <strain evidence="2 3">090646</strain>
    </source>
</reference>
<accession>A0ABR6RS06</accession>
<dbReference type="PROSITE" id="PS51352">
    <property type="entry name" value="THIOREDOXIN_2"/>
    <property type="match status" value="1"/>
</dbReference>
<protein>
    <submittedName>
        <fullName evidence="2">Protein disulfide oxidoreductase</fullName>
    </submittedName>
</protein>
<proteinExistence type="predicted"/>
<dbReference type="SUPFAM" id="SSF52833">
    <property type="entry name" value="Thioredoxin-like"/>
    <property type="match status" value="1"/>
</dbReference>
<dbReference type="InterPro" id="IPR013766">
    <property type="entry name" value="Thioredoxin_domain"/>
</dbReference>
<dbReference type="Gene3D" id="3.40.30.10">
    <property type="entry name" value="Glutaredoxin"/>
    <property type="match status" value="1"/>
</dbReference>
<dbReference type="InterPro" id="IPR000866">
    <property type="entry name" value="AhpC/TSA"/>
</dbReference>
<dbReference type="PANTHER" id="PTHR42852:SF17">
    <property type="entry name" value="THIOREDOXIN-LIKE PROTEIN HI_1115"/>
    <property type="match status" value="1"/>
</dbReference>
<dbReference type="Proteomes" id="UP000607331">
    <property type="component" value="Unassembled WGS sequence"/>
</dbReference>
<gene>
    <name evidence="2" type="ORF">HII27_08705</name>
</gene>
<dbReference type="Pfam" id="PF00578">
    <property type="entry name" value="AhpC-TSA"/>
    <property type="match status" value="1"/>
</dbReference>
<evidence type="ECO:0000259" key="1">
    <source>
        <dbReference type="PROSITE" id="PS51352"/>
    </source>
</evidence>
<dbReference type="InterPro" id="IPR050553">
    <property type="entry name" value="Thioredoxin_ResA/DsbE_sf"/>
</dbReference>
<dbReference type="RefSeq" id="WP_185667523.1">
    <property type="nucleotide sequence ID" value="NZ_JABBJF010000005.1"/>
</dbReference>
<feature type="domain" description="Thioredoxin" evidence="1">
    <location>
        <begin position="38"/>
        <end position="173"/>
    </location>
</feature>
<dbReference type="InterPro" id="IPR036249">
    <property type="entry name" value="Thioredoxin-like_sf"/>
</dbReference>
<evidence type="ECO:0000313" key="3">
    <source>
        <dbReference type="Proteomes" id="UP000607331"/>
    </source>
</evidence>
<keyword evidence="3" id="KW-1185">Reference proteome</keyword>